<feature type="non-terminal residue" evidence="3">
    <location>
        <position position="187"/>
    </location>
</feature>
<dbReference type="AlphaFoldDB" id="A0AAD6ZTS2"/>
<evidence type="ECO:0000313" key="3">
    <source>
        <dbReference type="EMBL" id="KAJ7339200.1"/>
    </source>
</evidence>
<feature type="signal peptide" evidence="1">
    <location>
        <begin position="1"/>
        <end position="18"/>
    </location>
</feature>
<gene>
    <name evidence="3" type="ORF">DFH08DRAFT_1014083</name>
</gene>
<sequence>MKSFILTILTAFAVVADGSVHLPRFEESPTLDHRAQSSTQTCGEVAELVPFFEVYSPSLTLHYYTTFDFNVTAYITGDTAMFLGVAALIFPFPDTSTVPFYTLRSTTHSAYFFTANETERTQALANGYTNWNTAGYIYPEQICGSVPLYRLHLVATNSDYMYTTSTTERDDAIFNKGFTYEGTAGYV</sequence>
<keyword evidence="4" id="KW-1185">Reference proteome</keyword>
<evidence type="ECO:0000256" key="1">
    <source>
        <dbReference type="SAM" id="SignalP"/>
    </source>
</evidence>
<protein>
    <recommendedName>
        <fullName evidence="2">DUF5648 domain-containing protein</fullName>
    </recommendedName>
</protein>
<dbReference type="Proteomes" id="UP001218218">
    <property type="component" value="Unassembled WGS sequence"/>
</dbReference>
<name>A0AAD6ZTS2_9AGAR</name>
<accession>A0AAD6ZTS2</accession>
<reference evidence="3" key="1">
    <citation type="submission" date="2023-03" db="EMBL/GenBank/DDBJ databases">
        <title>Massive genome expansion in bonnet fungi (Mycena s.s.) driven by repeated elements and novel gene families across ecological guilds.</title>
        <authorList>
            <consortium name="Lawrence Berkeley National Laboratory"/>
            <person name="Harder C.B."/>
            <person name="Miyauchi S."/>
            <person name="Viragh M."/>
            <person name="Kuo A."/>
            <person name="Thoen E."/>
            <person name="Andreopoulos B."/>
            <person name="Lu D."/>
            <person name="Skrede I."/>
            <person name="Drula E."/>
            <person name="Henrissat B."/>
            <person name="Morin E."/>
            <person name="Kohler A."/>
            <person name="Barry K."/>
            <person name="LaButti K."/>
            <person name="Morin E."/>
            <person name="Salamov A."/>
            <person name="Lipzen A."/>
            <person name="Mereny Z."/>
            <person name="Hegedus B."/>
            <person name="Baldrian P."/>
            <person name="Stursova M."/>
            <person name="Weitz H."/>
            <person name="Taylor A."/>
            <person name="Grigoriev I.V."/>
            <person name="Nagy L.G."/>
            <person name="Martin F."/>
            <person name="Kauserud H."/>
        </authorList>
    </citation>
    <scope>NUCLEOTIDE SEQUENCE</scope>
    <source>
        <strain evidence="3">CBHHK002</strain>
    </source>
</reference>
<feature type="chain" id="PRO_5042061992" description="DUF5648 domain-containing protein" evidence="1">
    <location>
        <begin position="19"/>
        <end position="187"/>
    </location>
</feature>
<dbReference type="Pfam" id="PF18885">
    <property type="entry name" value="DUF5648"/>
    <property type="match status" value="1"/>
</dbReference>
<evidence type="ECO:0000259" key="2">
    <source>
        <dbReference type="Pfam" id="PF18885"/>
    </source>
</evidence>
<comment type="caution">
    <text evidence="3">The sequence shown here is derived from an EMBL/GenBank/DDBJ whole genome shotgun (WGS) entry which is preliminary data.</text>
</comment>
<dbReference type="InterPro" id="IPR043708">
    <property type="entry name" value="DUF5648"/>
</dbReference>
<dbReference type="EMBL" id="JARIHO010000028">
    <property type="protein sequence ID" value="KAJ7339200.1"/>
    <property type="molecule type" value="Genomic_DNA"/>
</dbReference>
<evidence type="ECO:0000313" key="4">
    <source>
        <dbReference type="Proteomes" id="UP001218218"/>
    </source>
</evidence>
<organism evidence="3 4">
    <name type="scientific">Mycena albidolilacea</name>
    <dbReference type="NCBI Taxonomy" id="1033008"/>
    <lineage>
        <taxon>Eukaryota</taxon>
        <taxon>Fungi</taxon>
        <taxon>Dikarya</taxon>
        <taxon>Basidiomycota</taxon>
        <taxon>Agaricomycotina</taxon>
        <taxon>Agaricomycetes</taxon>
        <taxon>Agaricomycetidae</taxon>
        <taxon>Agaricales</taxon>
        <taxon>Marasmiineae</taxon>
        <taxon>Mycenaceae</taxon>
        <taxon>Mycena</taxon>
    </lineage>
</organism>
<proteinExistence type="predicted"/>
<feature type="domain" description="DUF5648" evidence="2">
    <location>
        <begin position="50"/>
        <end position="187"/>
    </location>
</feature>
<keyword evidence="1" id="KW-0732">Signal</keyword>